<reference evidence="3 4" key="1">
    <citation type="submission" date="2016-06" db="EMBL/GenBank/DDBJ databases">
        <title>Complete genome sequences of Bordetella bronchialis and Bordetella flabilis.</title>
        <authorList>
            <person name="LiPuma J.J."/>
            <person name="Spilker T."/>
        </authorList>
    </citation>
    <scope>NUCLEOTIDE SEQUENCE [LARGE SCALE GENOMIC DNA]</scope>
    <source>
        <strain evidence="3 4">AU10664</strain>
    </source>
</reference>
<dbReference type="CDD" id="cd04862">
    <property type="entry name" value="PaeLigD_Pol_like"/>
    <property type="match status" value="1"/>
</dbReference>
<sequence length="357" mass="38299">MTRSAPAKPTRSTSAKSTRSASTKPISPASATKAAKRASAAEPAGPAERQKAGSGHAGGRGEAKVEVGGIAITHPDRLLYDDPPLTKLDVARYYEAVAPALMPHLRDRRVALLRCPDGASGTCFFQKHLGEHVPPGIEVQEDMIVIRDVGGLLALVQRGVLEFHTWGARDAHADRPDRLTFDLDPDPGMSWRQVADATARLRDTLTGLGLVPFLKTTGGKGLHVVVPLRGTAGWDDVREFCKGVALQLEDMQPQVFVASMSKAKRHGHVFVDYLRNSDGATAVAALSTRARAGAPVSMPVAWDILAGQADPRGAAFNVRNALEEISKWQVSGGDPWTDYESARKPLTAALRRKVMQS</sequence>
<gene>
    <name evidence="3" type="ORF">BAU07_17045</name>
</gene>
<name>A0A193GH19_9BORD</name>
<feature type="compositionally biased region" description="Low complexity" evidence="1">
    <location>
        <begin position="7"/>
        <end position="47"/>
    </location>
</feature>
<dbReference type="RefSeq" id="WP_066659876.1">
    <property type="nucleotide sequence ID" value="NZ_CBCSCL010000018.1"/>
</dbReference>
<dbReference type="Pfam" id="PF21686">
    <property type="entry name" value="LigD_Prim-Pol"/>
    <property type="match status" value="1"/>
</dbReference>
<dbReference type="Gene3D" id="3.90.920.10">
    <property type="entry name" value="DNA primase, PRIM domain"/>
    <property type="match status" value="1"/>
</dbReference>
<protein>
    <recommendedName>
        <fullName evidence="2">DNA ligase D polymerase domain-containing protein</fullName>
    </recommendedName>
</protein>
<evidence type="ECO:0000256" key="1">
    <source>
        <dbReference type="SAM" id="MobiDB-lite"/>
    </source>
</evidence>
<dbReference type="InterPro" id="IPR014145">
    <property type="entry name" value="LigD_pol_dom"/>
</dbReference>
<dbReference type="EMBL" id="CP016172">
    <property type="protein sequence ID" value="ANN78589.1"/>
    <property type="molecule type" value="Genomic_DNA"/>
</dbReference>
<proteinExistence type="predicted"/>
<dbReference type="KEGG" id="bfz:BAU07_17045"/>
<dbReference type="InterPro" id="IPR033651">
    <property type="entry name" value="PaeLigD_Pol-like"/>
</dbReference>
<dbReference type="PANTHER" id="PTHR42705:SF2">
    <property type="entry name" value="BIFUNCTIONAL NON-HOMOLOGOUS END JOINING PROTEIN LIGD"/>
    <property type="match status" value="1"/>
</dbReference>
<dbReference type="NCBIfam" id="TIGR02778">
    <property type="entry name" value="ligD_pol"/>
    <property type="match status" value="1"/>
</dbReference>
<dbReference type="Proteomes" id="UP000091926">
    <property type="component" value="Chromosome"/>
</dbReference>
<dbReference type="STRING" id="463014.BAU07_17045"/>
<evidence type="ECO:0000313" key="3">
    <source>
        <dbReference type="EMBL" id="ANN78589.1"/>
    </source>
</evidence>
<dbReference type="InterPro" id="IPR052171">
    <property type="entry name" value="NHEJ_LigD"/>
</dbReference>
<evidence type="ECO:0000259" key="2">
    <source>
        <dbReference type="Pfam" id="PF21686"/>
    </source>
</evidence>
<dbReference type="PANTHER" id="PTHR42705">
    <property type="entry name" value="BIFUNCTIONAL NON-HOMOLOGOUS END JOINING PROTEIN LIGD"/>
    <property type="match status" value="1"/>
</dbReference>
<feature type="domain" description="DNA ligase D polymerase" evidence="2">
    <location>
        <begin position="86"/>
        <end position="328"/>
    </location>
</feature>
<dbReference type="OrthoDB" id="9802472at2"/>
<dbReference type="AlphaFoldDB" id="A0A193GH19"/>
<organism evidence="3 4">
    <name type="scientific">Bordetella flabilis</name>
    <dbReference type="NCBI Taxonomy" id="463014"/>
    <lineage>
        <taxon>Bacteria</taxon>
        <taxon>Pseudomonadati</taxon>
        <taxon>Pseudomonadota</taxon>
        <taxon>Betaproteobacteria</taxon>
        <taxon>Burkholderiales</taxon>
        <taxon>Alcaligenaceae</taxon>
        <taxon>Bordetella</taxon>
    </lineage>
</organism>
<feature type="region of interest" description="Disordered" evidence="1">
    <location>
        <begin position="1"/>
        <end position="62"/>
    </location>
</feature>
<evidence type="ECO:0000313" key="4">
    <source>
        <dbReference type="Proteomes" id="UP000091926"/>
    </source>
</evidence>
<accession>A0A193GH19</accession>
<keyword evidence="4" id="KW-1185">Reference proteome</keyword>